<name>A0A367KBE0_RHIST</name>
<dbReference type="Proteomes" id="UP000253551">
    <property type="component" value="Unassembled WGS sequence"/>
</dbReference>
<feature type="region of interest" description="Disordered" evidence="1">
    <location>
        <begin position="164"/>
        <end position="194"/>
    </location>
</feature>
<comment type="caution">
    <text evidence="4">The sequence shown here is derived from an EMBL/GenBank/DDBJ whole genome shotgun (WGS) entry which is preliminary data.</text>
</comment>
<feature type="compositionally biased region" description="Polar residues" evidence="1">
    <location>
        <begin position="1"/>
        <end position="13"/>
    </location>
</feature>
<dbReference type="PANTHER" id="PTHR46535">
    <property type="entry name" value="NEDD4-BINDING PROTEIN 2"/>
    <property type="match status" value="1"/>
</dbReference>
<dbReference type="InterPro" id="IPR003892">
    <property type="entry name" value="CUE"/>
</dbReference>
<dbReference type="InterPro" id="IPR036063">
    <property type="entry name" value="Smr_dom_sf"/>
</dbReference>
<dbReference type="GO" id="GO:0005634">
    <property type="term" value="C:nucleus"/>
    <property type="evidence" value="ECO:0007669"/>
    <property type="project" value="TreeGrafter"/>
</dbReference>
<dbReference type="InterPro" id="IPR009060">
    <property type="entry name" value="UBA-like_sf"/>
</dbReference>
<dbReference type="Pfam" id="PF08590">
    <property type="entry name" value="DUF1771"/>
    <property type="match status" value="1"/>
</dbReference>
<dbReference type="CDD" id="cd14279">
    <property type="entry name" value="CUE"/>
    <property type="match status" value="1"/>
</dbReference>
<evidence type="ECO:0000313" key="5">
    <source>
        <dbReference type="Proteomes" id="UP000253551"/>
    </source>
</evidence>
<evidence type="ECO:0000259" key="2">
    <source>
        <dbReference type="PROSITE" id="PS50828"/>
    </source>
</evidence>
<feature type="domain" description="Smr" evidence="2">
    <location>
        <begin position="482"/>
        <end position="564"/>
    </location>
</feature>
<reference evidence="4 5" key="1">
    <citation type="journal article" date="2018" name="G3 (Bethesda)">
        <title>Phylogenetic and Phylogenomic Definition of Rhizopus Species.</title>
        <authorList>
            <person name="Gryganskyi A.P."/>
            <person name="Golan J."/>
            <person name="Dolatabadi S."/>
            <person name="Mondo S."/>
            <person name="Robb S."/>
            <person name="Idnurm A."/>
            <person name="Muszewska A."/>
            <person name="Steczkiewicz K."/>
            <person name="Masonjones S."/>
            <person name="Liao H.L."/>
            <person name="Gajdeczka M.T."/>
            <person name="Anike F."/>
            <person name="Vuek A."/>
            <person name="Anishchenko I.M."/>
            <person name="Voigt K."/>
            <person name="de Hoog G.S."/>
            <person name="Smith M.E."/>
            <person name="Heitman J."/>
            <person name="Vilgalys R."/>
            <person name="Stajich J.E."/>
        </authorList>
    </citation>
    <scope>NUCLEOTIDE SEQUENCE [LARGE SCALE GENOMIC DNA]</scope>
    <source>
        <strain evidence="4 5">LSU 92-RS-03</strain>
    </source>
</reference>
<dbReference type="Gene3D" id="3.30.1370.110">
    <property type="match status" value="1"/>
</dbReference>
<feature type="region of interest" description="Disordered" evidence="1">
    <location>
        <begin position="1"/>
        <end position="36"/>
    </location>
</feature>
<feature type="domain" description="CUE" evidence="3">
    <location>
        <begin position="106"/>
        <end position="149"/>
    </location>
</feature>
<evidence type="ECO:0000259" key="3">
    <source>
        <dbReference type="PROSITE" id="PS51140"/>
    </source>
</evidence>
<dbReference type="PROSITE" id="PS50828">
    <property type="entry name" value="SMR"/>
    <property type="match status" value="1"/>
</dbReference>
<dbReference type="EMBL" id="PJQM01001936">
    <property type="protein sequence ID" value="RCH99563.1"/>
    <property type="molecule type" value="Genomic_DNA"/>
</dbReference>
<dbReference type="SUPFAM" id="SSF46934">
    <property type="entry name" value="UBA-like"/>
    <property type="match status" value="1"/>
</dbReference>
<evidence type="ECO:0008006" key="6">
    <source>
        <dbReference type="Google" id="ProtNLM"/>
    </source>
</evidence>
<keyword evidence="5" id="KW-1185">Reference proteome</keyword>
<evidence type="ECO:0000313" key="4">
    <source>
        <dbReference type="EMBL" id="RCH99563.1"/>
    </source>
</evidence>
<dbReference type="GO" id="GO:0004519">
    <property type="term" value="F:endonuclease activity"/>
    <property type="evidence" value="ECO:0007669"/>
    <property type="project" value="TreeGrafter"/>
</dbReference>
<protein>
    <recommendedName>
        <fullName evidence="6">Smr domain-containing protein</fullName>
    </recommendedName>
</protein>
<dbReference type="SUPFAM" id="SSF160443">
    <property type="entry name" value="SMR domain-like"/>
    <property type="match status" value="1"/>
</dbReference>
<sequence>MGRLQDNQYASPRTNKHPQKKKQDKAQLQQDRARDEAKLQAAFCPPLDPSLIQAIWNDSFDYDGSFEILTSLAKEADRTLDGQQEQELSMDALELDDSSTTRSSQSEDDHVEFLMTCFPTLPMQELIDALRQSENDVEKATDILLNQEFISQVDKDGGAVVKKDDEYYQGQKKNKQQKKTKKKNTNPTIWSSGQLPTVNSALGNASNPGAVSISMRKIMQQQQEQEDEDPYQALASVPFNYWHQHDATVKQLQRHFPRLPEMTIAAAVQHCRGNVIASVKTLMEKHPNEKPEHEMTWPVMKELINVRQELQAIMVDRSEQDVIGVAVGVMIQFEGQNKLLDQLVQAGIEHFLTFDVSQLALEARLKKMAEESEWIRVQNKKKEIPVIPEYLLINNQQTYQEDDPEECRDVAMQLILERNELFRKAAAAYRAAKNKGPGEGGVAFFYSDTARQLDSQAKDWNMRAARATVRRQRIKQNDDHLLDLHGLTVAEAQILVTEGVTQWYSRSQMQSARLQFRPLKIITGVGKHSKYGESKLLPTTLKILKNGGWQYEMSHPGCIYVKGVKSTNK</sequence>
<dbReference type="SMART" id="SM01162">
    <property type="entry name" value="DUF1771"/>
    <property type="match status" value="1"/>
</dbReference>
<dbReference type="OrthoDB" id="3231855at2759"/>
<dbReference type="InterPro" id="IPR013899">
    <property type="entry name" value="DUF1771"/>
</dbReference>
<feature type="compositionally biased region" description="Basic residues" evidence="1">
    <location>
        <begin position="172"/>
        <end position="184"/>
    </location>
</feature>
<organism evidence="4 5">
    <name type="scientific">Rhizopus stolonifer</name>
    <name type="common">Rhizopus nigricans</name>
    <dbReference type="NCBI Taxonomy" id="4846"/>
    <lineage>
        <taxon>Eukaryota</taxon>
        <taxon>Fungi</taxon>
        <taxon>Fungi incertae sedis</taxon>
        <taxon>Mucoromycota</taxon>
        <taxon>Mucoromycotina</taxon>
        <taxon>Mucoromycetes</taxon>
        <taxon>Mucorales</taxon>
        <taxon>Mucorineae</taxon>
        <taxon>Rhizopodaceae</taxon>
        <taxon>Rhizopus</taxon>
    </lineage>
</organism>
<dbReference type="InterPro" id="IPR002625">
    <property type="entry name" value="Smr_dom"/>
</dbReference>
<dbReference type="PROSITE" id="PS51140">
    <property type="entry name" value="CUE"/>
    <property type="match status" value="1"/>
</dbReference>
<feature type="compositionally biased region" description="Basic residues" evidence="1">
    <location>
        <begin position="14"/>
        <end position="23"/>
    </location>
</feature>
<evidence type="ECO:0000256" key="1">
    <source>
        <dbReference type="SAM" id="MobiDB-lite"/>
    </source>
</evidence>
<dbReference type="InterPro" id="IPR052772">
    <property type="entry name" value="Endo/PolyKinase_Domain-Protein"/>
</dbReference>
<dbReference type="PANTHER" id="PTHR46535:SF1">
    <property type="entry name" value="NEDD4-BINDING PROTEIN 2"/>
    <property type="match status" value="1"/>
</dbReference>
<proteinExistence type="predicted"/>
<gene>
    <name evidence="4" type="ORF">CU098_010550</name>
</gene>
<dbReference type="STRING" id="4846.A0A367KBE0"/>
<dbReference type="SMART" id="SM00463">
    <property type="entry name" value="SMR"/>
    <property type="match status" value="1"/>
</dbReference>
<dbReference type="GO" id="GO:0043130">
    <property type="term" value="F:ubiquitin binding"/>
    <property type="evidence" value="ECO:0007669"/>
    <property type="project" value="InterPro"/>
</dbReference>
<dbReference type="AlphaFoldDB" id="A0A367KBE0"/>
<accession>A0A367KBE0</accession>